<accession>A0A645INV1</accession>
<keyword evidence="1" id="KW-1133">Transmembrane helix</keyword>
<dbReference type="AlphaFoldDB" id="A0A645INV1"/>
<proteinExistence type="predicted"/>
<name>A0A645INV1_9ZZZZ</name>
<evidence type="ECO:0000256" key="1">
    <source>
        <dbReference type="SAM" id="Phobius"/>
    </source>
</evidence>
<dbReference type="EMBL" id="VSSQ01119491">
    <property type="protein sequence ID" value="MPN52917.1"/>
    <property type="molecule type" value="Genomic_DNA"/>
</dbReference>
<organism evidence="2">
    <name type="scientific">bioreactor metagenome</name>
    <dbReference type="NCBI Taxonomy" id="1076179"/>
    <lineage>
        <taxon>unclassified sequences</taxon>
        <taxon>metagenomes</taxon>
        <taxon>ecological metagenomes</taxon>
    </lineage>
</organism>
<protein>
    <submittedName>
        <fullName evidence="2">Uncharacterized protein</fullName>
    </submittedName>
</protein>
<sequence>MADTPAFCKTRQPGDTLVHKAYFQYSGYIRAWKSVFYGVPVYPAENNWNGRVFIVRDNNIFRCVVIRRDYDVRSPLIDLLLYCQRGLFLVFLSMIALAVHIYYFEFGLAFRCCLCGIDKF</sequence>
<gene>
    <name evidence="2" type="ORF">SDC9_200580</name>
</gene>
<evidence type="ECO:0000313" key="2">
    <source>
        <dbReference type="EMBL" id="MPN52917.1"/>
    </source>
</evidence>
<keyword evidence="1" id="KW-0472">Membrane</keyword>
<keyword evidence="1" id="KW-0812">Transmembrane</keyword>
<feature type="transmembrane region" description="Helical" evidence="1">
    <location>
        <begin position="86"/>
        <end position="104"/>
    </location>
</feature>
<reference evidence="2" key="1">
    <citation type="submission" date="2019-08" db="EMBL/GenBank/DDBJ databases">
        <authorList>
            <person name="Kucharzyk K."/>
            <person name="Murdoch R.W."/>
            <person name="Higgins S."/>
            <person name="Loffler F."/>
        </authorList>
    </citation>
    <scope>NUCLEOTIDE SEQUENCE</scope>
</reference>
<comment type="caution">
    <text evidence="2">The sequence shown here is derived from an EMBL/GenBank/DDBJ whole genome shotgun (WGS) entry which is preliminary data.</text>
</comment>